<organism evidence="1 2">
    <name type="scientific">Streptomyces galilaeus</name>
    <dbReference type="NCBI Taxonomy" id="33899"/>
    <lineage>
        <taxon>Bacteria</taxon>
        <taxon>Bacillati</taxon>
        <taxon>Actinomycetota</taxon>
        <taxon>Actinomycetes</taxon>
        <taxon>Kitasatosporales</taxon>
        <taxon>Streptomycetaceae</taxon>
        <taxon>Streptomyces</taxon>
    </lineage>
</organism>
<dbReference type="GeneID" id="301206349"/>
<proteinExistence type="predicted"/>
<name>A0ABW9IBD1_STRGJ</name>
<protein>
    <submittedName>
        <fullName evidence="1">FxLYD domain-containing protein</fullName>
    </submittedName>
</protein>
<accession>A0ABW9IBD1</accession>
<sequence length="165" mass="16736">MPAHRTPLVRAAVLTATCATVLGGLTVLTGCSDEDSPSGVASRAESAAASLASRATEGFASATAEAGRRLDGIKGGVEAKDDVKAGAPKADGDRTTVEVTATNTDDTTRSFSVQVDFTDAGGEWLDTVLVTVSDVPAGKTGTATARSTHQLSGEVKAEVPRAVRY</sequence>
<dbReference type="PROSITE" id="PS51257">
    <property type="entry name" value="PROKAR_LIPOPROTEIN"/>
    <property type="match status" value="1"/>
</dbReference>
<dbReference type="RefSeq" id="WP_208835841.1">
    <property type="nucleotide sequence ID" value="NZ_BMVS01000014.1"/>
</dbReference>
<keyword evidence="2" id="KW-1185">Reference proteome</keyword>
<reference evidence="1 2" key="1">
    <citation type="submission" date="2024-12" db="EMBL/GenBank/DDBJ databases">
        <title>Forecasting of Potato common scab and diversities of Pathogenic streptomyces spp. in china.</title>
        <authorList>
            <person name="Handique U."/>
            <person name="Wu J."/>
        </authorList>
    </citation>
    <scope>NUCLEOTIDE SEQUENCE [LARGE SCALE GENOMIC DNA]</scope>
    <source>
        <strain evidence="1 2">ZRIMU1585</strain>
    </source>
</reference>
<evidence type="ECO:0000313" key="1">
    <source>
        <dbReference type="EMBL" id="MFM9645472.1"/>
    </source>
</evidence>
<dbReference type="EMBL" id="JBJVNE010000002">
    <property type="protein sequence ID" value="MFM9645472.1"/>
    <property type="molecule type" value="Genomic_DNA"/>
</dbReference>
<evidence type="ECO:0000313" key="2">
    <source>
        <dbReference type="Proteomes" id="UP001631993"/>
    </source>
</evidence>
<gene>
    <name evidence="1" type="ORF">ACKI1S_04895</name>
</gene>
<dbReference type="Proteomes" id="UP001631993">
    <property type="component" value="Unassembled WGS sequence"/>
</dbReference>
<dbReference type="NCBIfam" id="NF038353">
    <property type="entry name" value="FxLYD_dom"/>
    <property type="match status" value="1"/>
</dbReference>
<comment type="caution">
    <text evidence="1">The sequence shown here is derived from an EMBL/GenBank/DDBJ whole genome shotgun (WGS) entry which is preliminary data.</text>
</comment>
<dbReference type="InterPro" id="IPR047676">
    <property type="entry name" value="FxLYD_dom"/>
</dbReference>